<keyword evidence="6" id="KW-0368">Histidine biosynthesis</keyword>
<evidence type="ECO:0000256" key="4">
    <source>
        <dbReference type="ARBA" id="ARBA00022679"/>
    </source>
</evidence>
<dbReference type="EMBL" id="LAZR01001721">
    <property type="protein sequence ID" value="KKN40157.1"/>
    <property type="molecule type" value="Genomic_DNA"/>
</dbReference>
<dbReference type="InterPro" id="IPR005861">
    <property type="entry name" value="HisP_aminotrans"/>
</dbReference>
<comment type="pathway">
    <text evidence="7">Amino-acid biosynthesis.</text>
</comment>
<comment type="caution">
    <text evidence="9">The sequence shown here is derived from an EMBL/GenBank/DDBJ whole genome shotgun (WGS) entry which is preliminary data.</text>
</comment>
<keyword evidence="5" id="KW-0663">Pyridoxal phosphate</keyword>
<dbReference type="InterPro" id="IPR015421">
    <property type="entry name" value="PyrdxlP-dep_Trfase_major"/>
</dbReference>
<evidence type="ECO:0000256" key="7">
    <source>
        <dbReference type="ARBA" id="ARBA00029440"/>
    </source>
</evidence>
<evidence type="ECO:0000256" key="1">
    <source>
        <dbReference type="ARBA" id="ARBA00001933"/>
    </source>
</evidence>
<keyword evidence="4" id="KW-0808">Transferase</keyword>
<dbReference type="InterPro" id="IPR015424">
    <property type="entry name" value="PyrdxlP-dep_Trfase"/>
</dbReference>
<dbReference type="Gene3D" id="3.40.640.10">
    <property type="entry name" value="Type I PLP-dependent aspartate aminotransferase-like (Major domain)"/>
    <property type="match status" value="1"/>
</dbReference>
<dbReference type="GO" id="GO:0004400">
    <property type="term" value="F:histidinol-phosphate transaminase activity"/>
    <property type="evidence" value="ECO:0007669"/>
    <property type="project" value="InterPro"/>
</dbReference>
<organism evidence="9">
    <name type="scientific">marine sediment metagenome</name>
    <dbReference type="NCBI Taxonomy" id="412755"/>
    <lineage>
        <taxon>unclassified sequences</taxon>
        <taxon>metagenomes</taxon>
        <taxon>ecological metagenomes</taxon>
    </lineage>
</organism>
<dbReference type="InterPro" id="IPR004839">
    <property type="entry name" value="Aminotransferase_I/II_large"/>
</dbReference>
<evidence type="ECO:0000256" key="3">
    <source>
        <dbReference type="ARBA" id="ARBA00022605"/>
    </source>
</evidence>
<proteinExistence type="predicted"/>
<evidence type="ECO:0000259" key="8">
    <source>
        <dbReference type="Pfam" id="PF00155"/>
    </source>
</evidence>
<keyword evidence="2" id="KW-0032">Aminotransferase</keyword>
<dbReference type="Pfam" id="PF00155">
    <property type="entry name" value="Aminotran_1_2"/>
    <property type="match status" value="1"/>
</dbReference>
<evidence type="ECO:0000256" key="6">
    <source>
        <dbReference type="ARBA" id="ARBA00023102"/>
    </source>
</evidence>
<dbReference type="AlphaFoldDB" id="A0A0F9QSZ1"/>
<evidence type="ECO:0000256" key="2">
    <source>
        <dbReference type="ARBA" id="ARBA00022576"/>
    </source>
</evidence>
<comment type="cofactor">
    <cofactor evidence="1">
        <name>pyridoxal 5'-phosphate</name>
        <dbReference type="ChEBI" id="CHEBI:597326"/>
    </cofactor>
</comment>
<dbReference type="GO" id="GO:0000105">
    <property type="term" value="P:L-histidine biosynthetic process"/>
    <property type="evidence" value="ECO:0007669"/>
    <property type="project" value="UniProtKB-KW"/>
</dbReference>
<evidence type="ECO:0000256" key="5">
    <source>
        <dbReference type="ARBA" id="ARBA00022898"/>
    </source>
</evidence>
<accession>A0A0F9QSZ1</accession>
<protein>
    <recommendedName>
        <fullName evidence="8">Aminotransferase class I/classII large domain-containing protein</fullName>
    </recommendedName>
</protein>
<feature type="domain" description="Aminotransferase class I/classII large" evidence="8">
    <location>
        <begin position="30"/>
        <end position="352"/>
    </location>
</feature>
<dbReference type="PANTHER" id="PTHR42885:SF2">
    <property type="entry name" value="HISTIDINOL-PHOSPHATE AMINOTRANSFERASE"/>
    <property type="match status" value="1"/>
</dbReference>
<dbReference type="NCBIfam" id="TIGR01141">
    <property type="entry name" value="hisC"/>
    <property type="match status" value="1"/>
</dbReference>
<dbReference type="PANTHER" id="PTHR42885">
    <property type="entry name" value="HISTIDINOL-PHOSPHATE AMINOTRANSFERASE-RELATED"/>
    <property type="match status" value="1"/>
</dbReference>
<keyword evidence="3" id="KW-0028">Amino-acid biosynthesis</keyword>
<dbReference type="Gene3D" id="3.90.1150.10">
    <property type="entry name" value="Aspartate Aminotransferase, domain 1"/>
    <property type="match status" value="1"/>
</dbReference>
<dbReference type="InterPro" id="IPR015422">
    <property type="entry name" value="PyrdxlP-dep_Trfase_small"/>
</dbReference>
<dbReference type="GO" id="GO:0030170">
    <property type="term" value="F:pyridoxal phosphate binding"/>
    <property type="evidence" value="ECO:0007669"/>
    <property type="project" value="InterPro"/>
</dbReference>
<sequence length="363" mass="41642">MVLKMEIKDLFRETLRKFVDFEPQTQEQGWVKLNTTENPYPPIPEILDNIKKTIDQKIRLYPDPTSIELRKGILNVLLQGKDTLTNRNSVFIGNGSDEIFDIIFKVFIDPGDEVILFYPSYGLYKSIATLFNAKINEIQLNEDFSIPEAAYTTIGKLMIINSPNDPSGKSFGNPTILKLCGSFPGIVIVDEAYADFSTQTCLPLLKKIKNLIVIRSFSKSFSLASLRIGYALADAEIIKEMNRVKLPYNTNYIGQVAAKSCIQYRKEVFEQNDKILKERIRLTDELSRFEGISVLPSDSSFIFVKFEDKTKTLKFVWELNEFKILVHHFSKPGLYGYIRVTIGTKEDNDAFLYVFRNLAKKYL</sequence>
<dbReference type="SUPFAM" id="SSF53383">
    <property type="entry name" value="PLP-dependent transferases"/>
    <property type="match status" value="1"/>
</dbReference>
<name>A0A0F9QSZ1_9ZZZZ</name>
<dbReference type="CDD" id="cd00609">
    <property type="entry name" value="AAT_like"/>
    <property type="match status" value="1"/>
</dbReference>
<evidence type="ECO:0000313" key="9">
    <source>
        <dbReference type="EMBL" id="KKN40157.1"/>
    </source>
</evidence>
<reference evidence="9" key="1">
    <citation type="journal article" date="2015" name="Nature">
        <title>Complex archaea that bridge the gap between prokaryotes and eukaryotes.</title>
        <authorList>
            <person name="Spang A."/>
            <person name="Saw J.H."/>
            <person name="Jorgensen S.L."/>
            <person name="Zaremba-Niedzwiedzka K."/>
            <person name="Martijn J."/>
            <person name="Lind A.E."/>
            <person name="van Eijk R."/>
            <person name="Schleper C."/>
            <person name="Guy L."/>
            <person name="Ettema T.J."/>
        </authorList>
    </citation>
    <scope>NUCLEOTIDE SEQUENCE</scope>
</reference>
<gene>
    <name evidence="9" type="ORF">LCGC14_0736210</name>
</gene>